<name>A0ACB9KLX7_BAUVA</name>
<organism evidence="1 2">
    <name type="scientific">Bauhinia variegata</name>
    <name type="common">Purple orchid tree</name>
    <name type="synonym">Phanera variegata</name>
    <dbReference type="NCBI Taxonomy" id="167791"/>
    <lineage>
        <taxon>Eukaryota</taxon>
        <taxon>Viridiplantae</taxon>
        <taxon>Streptophyta</taxon>
        <taxon>Embryophyta</taxon>
        <taxon>Tracheophyta</taxon>
        <taxon>Spermatophyta</taxon>
        <taxon>Magnoliopsida</taxon>
        <taxon>eudicotyledons</taxon>
        <taxon>Gunneridae</taxon>
        <taxon>Pentapetalae</taxon>
        <taxon>rosids</taxon>
        <taxon>fabids</taxon>
        <taxon>Fabales</taxon>
        <taxon>Fabaceae</taxon>
        <taxon>Cercidoideae</taxon>
        <taxon>Cercideae</taxon>
        <taxon>Bauhiniinae</taxon>
        <taxon>Bauhinia</taxon>
    </lineage>
</organism>
<proteinExistence type="predicted"/>
<evidence type="ECO:0000313" key="2">
    <source>
        <dbReference type="Proteomes" id="UP000828941"/>
    </source>
</evidence>
<comment type="caution">
    <text evidence="1">The sequence shown here is derived from an EMBL/GenBank/DDBJ whole genome shotgun (WGS) entry which is preliminary data.</text>
</comment>
<dbReference type="EMBL" id="CM039438">
    <property type="protein sequence ID" value="KAI4298300.1"/>
    <property type="molecule type" value="Genomic_DNA"/>
</dbReference>
<gene>
    <name evidence="1" type="ORF">L6164_031877</name>
</gene>
<keyword evidence="2" id="KW-1185">Reference proteome</keyword>
<accession>A0ACB9KLX7</accession>
<evidence type="ECO:0000313" key="1">
    <source>
        <dbReference type="EMBL" id="KAI4298300.1"/>
    </source>
</evidence>
<dbReference type="Proteomes" id="UP000828941">
    <property type="component" value="Chromosome 13"/>
</dbReference>
<reference evidence="1 2" key="1">
    <citation type="journal article" date="2022" name="DNA Res.">
        <title>Chromosomal-level genome assembly of the orchid tree Bauhinia variegata (Leguminosae; Cercidoideae) supports the allotetraploid origin hypothesis of Bauhinia.</title>
        <authorList>
            <person name="Zhong Y."/>
            <person name="Chen Y."/>
            <person name="Zheng D."/>
            <person name="Pang J."/>
            <person name="Liu Y."/>
            <person name="Luo S."/>
            <person name="Meng S."/>
            <person name="Qian L."/>
            <person name="Wei D."/>
            <person name="Dai S."/>
            <person name="Zhou R."/>
        </authorList>
    </citation>
    <scope>NUCLEOTIDE SEQUENCE [LARGE SCALE GENOMIC DNA]</scope>
    <source>
        <strain evidence="1">BV-YZ2020</strain>
    </source>
</reference>
<sequence length="1006" mass="114140">MKLFAEGKECNSSQDSSKLHDRDDKAYRRKRQTLDDFDLYAIPKMLKGLDTSKFGSVAKDIEALCARRSQILKHDPLMNSKSLNRLCEQSNSKNWRANQIAQARAISLQDGRPSDDTSAVTPPVIYLSSDDEHSGDTRHSHPFLKQAVPKETACKVSVEVLTVEDDLQSKAQQGEEVNGGQSNVGINNGTDLATGDDQVILENNIQDFSGKEGYNDIKAEDDRMADSEDKSPTESVVLNRNLQAFSGKENYIETEDTRMTDKESKSPMRNLVLENSLQTYSRKKRCHEIETEDQRMAYMEGSSLMENLAQPELKTDNQNLGYGNTCAENDIADKDDLANLWSEMAVALGCSKEFSFKDINGDPSTVERAEDEGCDHSLVLKDDIGYVCRICGIIKTGIESVFEFSYNKGKRTSRTYASETRNTSDRGSTKILPIRVKSSIEELTVTEVAAHPRHMRQMKPHQLEGFNFLCSNLIADNPGGCILAHAPGSGKTFIIISFMQSFLARSPNVRPLVVLPKGILATWRKEFQIWQVEDTPLYDFYTFKADNRAQQLGVLRKWVEQKSIMFLGYQQFSTIICDNGTDKAAVECREILLKIPTILILDEGHTPRNEDTNTLQSLARVETPLKVVLSGTLYQNHVKEVFNILNLVRPKFMKLQTSRDAVRRIMCKVEIQGTKKLSSESTFFDLVEQTLQQKDDFKRKAAVIQDLRGMTSKVLHYYKGDFLEELPGLVDFTLILNLSKKQKREVENLKSDSVSIFKRICLGSLLYVHPCLKAFSKKNPSNGDKGCSIDGEEMDIMVKKLIVEEGVKTKFFLEILSLCESASEKLLVFSQYILPLKLFERLAIKSRGWSRDKEIFMITGDSRNEQREWSMERFNNSPYAKVFFGSIKACGEGISLVGASRIIILDVHLNPSVTRQAIGRAFRPGQKRKVYTYRLIAADSPEEEDHSTCFRKELISRMWFEWNDKSMNQEFDMKAVHVDECGDPFLESMSLREDLKVIYKRLDFSS</sequence>
<protein>
    <submittedName>
        <fullName evidence="1">Uncharacterized protein</fullName>
    </submittedName>
</protein>